<evidence type="ECO:0000313" key="1">
    <source>
        <dbReference type="EMBL" id="QDT33914.1"/>
    </source>
</evidence>
<accession>A0A517QQK7</accession>
<dbReference type="RefSeq" id="WP_145200987.1">
    <property type="nucleotide sequence ID" value="NZ_CP036267.1"/>
</dbReference>
<protein>
    <submittedName>
        <fullName evidence="1">Uncharacterized protein</fullName>
    </submittedName>
</protein>
<gene>
    <name evidence="1" type="ORF">Mal48_31700</name>
</gene>
<dbReference type="OrthoDB" id="284920at2"/>
<proteinExistence type="predicted"/>
<keyword evidence="2" id="KW-1185">Reference proteome</keyword>
<dbReference type="EMBL" id="CP036267">
    <property type="protein sequence ID" value="QDT33914.1"/>
    <property type="molecule type" value="Genomic_DNA"/>
</dbReference>
<reference evidence="1 2" key="1">
    <citation type="submission" date="2019-02" db="EMBL/GenBank/DDBJ databases">
        <title>Deep-cultivation of Planctomycetes and their phenomic and genomic characterization uncovers novel biology.</title>
        <authorList>
            <person name="Wiegand S."/>
            <person name="Jogler M."/>
            <person name="Boedeker C."/>
            <person name="Pinto D."/>
            <person name="Vollmers J."/>
            <person name="Rivas-Marin E."/>
            <person name="Kohn T."/>
            <person name="Peeters S.H."/>
            <person name="Heuer A."/>
            <person name="Rast P."/>
            <person name="Oberbeckmann S."/>
            <person name="Bunk B."/>
            <person name="Jeske O."/>
            <person name="Meyerdierks A."/>
            <person name="Storesund J.E."/>
            <person name="Kallscheuer N."/>
            <person name="Luecker S."/>
            <person name="Lage O.M."/>
            <person name="Pohl T."/>
            <person name="Merkel B.J."/>
            <person name="Hornburger P."/>
            <person name="Mueller R.-W."/>
            <person name="Bruemmer F."/>
            <person name="Labrenz M."/>
            <person name="Spormann A.M."/>
            <person name="Op den Camp H."/>
            <person name="Overmann J."/>
            <person name="Amann R."/>
            <person name="Jetten M.S.M."/>
            <person name="Mascher T."/>
            <person name="Medema M.H."/>
            <person name="Devos D.P."/>
            <person name="Kaster A.-K."/>
            <person name="Ovreas L."/>
            <person name="Rohde M."/>
            <person name="Galperin M.Y."/>
            <person name="Jogler C."/>
        </authorList>
    </citation>
    <scope>NUCLEOTIDE SEQUENCE [LARGE SCALE GENOMIC DNA]</scope>
    <source>
        <strain evidence="1 2">Mal48</strain>
    </source>
</reference>
<dbReference type="KEGG" id="tpol:Mal48_31700"/>
<name>A0A517QQK7_9PLAN</name>
<sequence>MIQRQQVKRQLALAVTTVALSSVWLLLLPAYANRPAVKEHLQWLDDKGIDPSAMYYTELEVMEEILARQRTNQSRR</sequence>
<evidence type="ECO:0000313" key="2">
    <source>
        <dbReference type="Proteomes" id="UP000315724"/>
    </source>
</evidence>
<organism evidence="1 2">
    <name type="scientific">Thalassoglobus polymorphus</name>
    <dbReference type="NCBI Taxonomy" id="2527994"/>
    <lineage>
        <taxon>Bacteria</taxon>
        <taxon>Pseudomonadati</taxon>
        <taxon>Planctomycetota</taxon>
        <taxon>Planctomycetia</taxon>
        <taxon>Planctomycetales</taxon>
        <taxon>Planctomycetaceae</taxon>
        <taxon>Thalassoglobus</taxon>
    </lineage>
</organism>
<dbReference type="Proteomes" id="UP000315724">
    <property type="component" value="Chromosome"/>
</dbReference>
<dbReference type="AlphaFoldDB" id="A0A517QQK7"/>